<dbReference type="Proteomes" id="UP000460272">
    <property type="component" value="Unassembled WGS sequence"/>
</dbReference>
<dbReference type="EMBL" id="RPFW01000001">
    <property type="protein sequence ID" value="TVZ07402.1"/>
    <property type="molecule type" value="Genomic_DNA"/>
</dbReference>
<dbReference type="InterPro" id="IPR038721">
    <property type="entry name" value="IS701-like_DDE_dom"/>
</dbReference>
<dbReference type="RefSeq" id="WP_145852305.1">
    <property type="nucleotide sequence ID" value="NZ_RPFW01000001.1"/>
</dbReference>
<dbReference type="Pfam" id="PF13546">
    <property type="entry name" value="DDE_5"/>
    <property type="match status" value="1"/>
</dbReference>
<comment type="caution">
    <text evidence="2">The sequence shown here is derived from an EMBL/GenBank/DDBJ whole genome shotgun (WGS) entry which is preliminary data.</text>
</comment>
<dbReference type="PANTHER" id="PTHR33627:SF1">
    <property type="entry name" value="TRANSPOSASE"/>
    <property type="match status" value="1"/>
</dbReference>
<dbReference type="SUPFAM" id="SSF53098">
    <property type="entry name" value="Ribonuclease H-like"/>
    <property type="match status" value="1"/>
</dbReference>
<evidence type="ECO:0000313" key="5">
    <source>
        <dbReference type="Proteomes" id="UP000460272"/>
    </source>
</evidence>
<reference evidence="2 5" key="1">
    <citation type="submission" date="2018-11" db="EMBL/GenBank/DDBJ databases">
        <title>Trebonia kvetii gen.nov., sp.nov., a novel acidophilic actinobacterium, and proposal of the new actinobacterial family Treboniaceae fam. nov.</title>
        <authorList>
            <person name="Rapoport D."/>
            <person name="Sagova-Mareckova M."/>
            <person name="Sedlacek I."/>
            <person name="Provaznik J."/>
            <person name="Kralova S."/>
            <person name="Pavlinic D."/>
            <person name="Benes V."/>
            <person name="Kopecky J."/>
        </authorList>
    </citation>
    <scope>NUCLEOTIDE SEQUENCE [LARGE SCALE GENOMIC DNA]</scope>
    <source>
        <strain evidence="2 5">15Tr583</strain>
    </source>
</reference>
<gene>
    <name evidence="4" type="ORF">EAS64_02735</name>
    <name evidence="3" type="ORF">EAS64_10670</name>
    <name evidence="2" type="ORF">EAS64_17535</name>
</gene>
<protein>
    <submittedName>
        <fullName evidence="2">IS701 family transposase</fullName>
    </submittedName>
</protein>
<dbReference type="OrthoDB" id="4954307at2"/>
<feature type="domain" description="Transposase IS701-like DDE" evidence="1">
    <location>
        <begin position="9"/>
        <end position="214"/>
    </location>
</feature>
<name>A0A6P2C593_9ACTN</name>
<dbReference type="InterPro" id="IPR012337">
    <property type="entry name" value="RNaseH-like_sf"/>
</dbReference>
<evidence type="ECO:0000313" key="3">
    <source>
        <dbReference type="EMBL" id="TVZ05794.1"/>
    </source>
</evidence>
<dbReference type="NCBIfam" id="NF033540">
    <property type="entry name" value="transpos_IS701"/>
    <property type="match status" value="1"/>
</dbReference>
<dbReference type="PANTHER" id="PTHR33627">
    <property type="entry name" value="TRANSPOSASE"/>
    <property type="match status" value="1"/>
</dbReference>
<accession>A0A6P2C593</accession>
<dbReference type="EMBL" id="RPFW01000002">
    <property type="protein sequence ID" value="TVZ05794.1"/>
    <property type="molecule type" value="Genomic_DNA"/>
</dbReference>
<keyword evidence="5" id="KW-1185">Reference proteome</keyword>
<proteinExistence type="predicted"/>
<evidence type="ECO:0000313" key="4">
    <source>
        <dbReference type="EMBL" id="TVZ07402.1"/>
    </source>
</evidence>
<organism evidence="2 5">
    <name type="scientific">Trebonia kvetii</name>
    <dbReference type="NCBI Taxonomy" id="2480626"/>
    <lineage>
        <taxon>Bacteria</taxon>
        <taxon>Bacillati</taxon>
        <taxon>Actinomycetota</taxon>
        <taxon>Actinomycetes</taxon>
        <taxon>Streptosporangiales</taxon>
        <taxon>Treboniaceae</taxon>
        <taxon>Trebonia</taxon>
    </lineage>
</organism>
<dbReference type="AlphaFoldDB" id="A0A6P2C593"/>
<dbReference type="EMBL" id="RPFW01000003">
    <property type="protein sequence ID" value="TVZ04683.1"/>
    <property type="molecule type" value="Genomic_DNA"/>
</dbReference>
<evidence type="ECO:0000313" key="2">
    <source>
        <dbReference type="EMBL" id="TVZ04683.1"/>
    </source>
</evidence>
<evidence type="ECO:0000259" key="1">
    <source>
        <dbReference type="Pfam" id="PF13546"/>
    </source>
</evidence>
<dbReference type="InterPro" id="IPR039365">
    <property type="entry name" value="IS701-like"/>
</dbReference>
<sequence length="412" mass="45438">MARAGSRFRRVEPRRRARAFVLGLLSELPKVNCWTIAEQAGDSSPDGMQHLLARAKWDAGGVRDDVRGCIVDVLGDPGAVLVIDETGDLKKGTATAGVQRQYTGTAGRIENAQVAVYLGYAARGGRALIDRELYLPKSWTSDLARCAAAGIPDGTAFATKPQLARQMIERAVSAGVPFAWVAGDEVYGDNGSLRGWLEEDGIAYVLAVACRHMVPAGGGRTLRADELAARLPKRAWQRLPAGQGAKGQRWYDWAWITVADDRPGHRHLLVRRNRSTGELAFYRCYGPQPVTLAALVQTAGLRWTIEENFQAGKGLTGLDEHQVRRWTSWYRWVTLAMLAAAVLAIATATEDAAPDGLIPLTRNEIAHLLATVIIRPGHGTAHRLHWSRWRRRHQHRARTCHYKRQAAQDQST</sequence>